<reference evidence="1" key="1">
    <citation type="submission" date="2019-08" db="EMBL/GenBank/DDBJ databases">
        <authorList>
            <person name="Kucharzyk K."/>
            <person name="Murdoch R.W."/>
            <person name="Higgins S."/>
            <person name="Loffler F."/>
        </authorList>
    </citation>
    <scope>NUCLEOTIDE SEQUENCE</scope>
</reference>
<comment type="caution">
    <text evidence="1">The sequence shown here is derived from an EMBL/GenBank/DDBJ whole genome shotgun (WGS) entry which is preliminary data.</text>
</comment>
<name>A0A644YX67_9ZZZZ</name>
<dbReference type="EMBL" id="VSSQ01006362">
    <property type="protein sequence ID" value="MPM32441.1"/>
    <property type="molecule type" value="Genomic_DNA"/>
</dbReference>
<sequence length="59" mass="7035">MQKICLNIPKEEFYKKSLKMEEYNLFQKKILTTLAAIQDTEIQIALSKYKDGNDIEIYF</sequence>
<organism evidence="1">
    <name type="scientific">bioreactor metagenome</name>
    <dbReference type="NCBI Taxonomy" id="1076179"/>
    <lineage>
        <taxon>unclassified sequences</taxon>
        <taxon>metagenomes</taxon>
        <taxon>ecological metagenomes</taxon>
    </lineage>
</organism>
<accession>A0A644YX67</accession>
<evidence type="ECO:0000313" key="1">
    <source>
        <dbReference type="EMBL" id="MPM32441.1"/>
    </source>
</evidence>
<proteinExistence type="predicted"/>
<dbReference type="AlphaFoldDB" id="A0A644YX67"/>
<protein>
    <submittedName>
        <fullName evidence="1">Uncharacterized protein</fullName>
    </submittedName>
</protein>
<gene>
    <name evidence="1" type="ORF">SDC9_79003</name>
</gene>